<dbReference type="RefSeq" id="WP_084909919.1">
    <property type="nucleotide sequence ID" value="NZ_CP020738.1"/>
</dbReference>
<dbReference type="Proteomes" id="UP000217994">
    <property type="component" value="Unassembled WGS sequence"/>
</dbReference>
<reference evidence="1 2" key="1">
    <citation type="submission" date="2017-01" db="EMBL/GenBank/DDBJ databases">
        <title>Whole-Genome Shotgun Sequencing of Two beta-Proteobacterial Species in Search of the Bulgecin Biosynthetic Cluster.</title>
        <authorList>
            <person name="Horsman M.E."/>
            <person name="Marous D.R."/>
            <person name="Li R."/>
            <person name="Oliver R.A."/>
            <person name="Byun B."/>
            <person name="Emrich S.J."/>
            <person name="Boggess B."/>
            <person name="Townsend C.A."/>
            <person name="Mobashery S."/>
        </authorList>
    </citation>
    <scope>NUCLEOTIDE SEQUENCE [LARGE SCALE GENOMIC DNA]</scope>
    <source>
        <strain evidence="1 2">ATCC 31433</strain>
    </source>
</reference>
<organism evidence="1 2">
    <name type="scientific">Burkholderia ubonensis subsp. mesacidophila</name>
    <dbReference type="NCBI Taxonomy" id="265293"/>
    <lineage>
        <taxon>Bacteria</taxon>
        <taxon>Pseudomonadati</taxon>
        <taxon>Pseudomonadota</taxon>
        <taxon>Betaproteobacteria</taxon>
        <taxon>Burkholderiales</taxon>
        <taxon>Burkholderiaceae</taxon>
        <taxon>Burkholderia</taxon>
        <taxon>Burkholderia cepacia complex</taxon>
    </lineage>
</organism>
<accession>A0A2A4FND0</accession>
<dbReference type="EMBL" id="MTZU01000004">
    <property type="protein sequence ID" value="PCE34134.1"/>
    <property type="molecule type" value="Genomic_DNA"/>
</dbReference>
<evidence type="ECO:0000313" key="2">
    <source>
        <dbReference type="Proteomes" id="UP000217994"/>
    </source>
</evidence>
<evidence type="ECO:0000313" key="1">
    <source>
        <dbReference type="EMBL" id="PCE34134.1"/>
    </source>
</evidence>
<proteinExistence type="predicted"/>
<dbReference type="AlphaFoldDB" id="A0A2A4FND0"/>
<name>A0A2A4FND0_9BURK</name>
<gene>
    <name evidence="1" type="ORF">BZL54_00800</name>
</gene>
<comment type="caution">
    <text evidence="1">The sequence shown here is derived from an EMBL/GenBank/DDBJ whole genome shotgun (WGS) entry which is preliminary data.</text>
</comment>
<protein>
    <submittedName>
        <fullName evidence="1">Uncharacterized protein</fullName>
    </submittedName>
</protein>
<dbReference type="GeneID" id="69001670"/>
<sequence>MTFSHMQPGFFSNIDDVAEPAWDDASDADDTRVSSYQAVLQEPTASLVGGTTDRPDVATAAILGYN</sequence>